<reference evidence="1 2" key="1">
    <citation type="submission" date="2018-03" db="EMBL/GenBank/DDBJ databases">
        <authorList>
            <person name="Nguyen K."/>
            <person name="Fouts D."/>
            <person name="Sutton G."/>
        </authorList>
    </citation>
    <scope>NUCLEOTIDE SEQUENCE [LARGE SCALE GENOMIC DNA]</scope>
    <source>
        <strain evidence="1 2">AU3578</strain>
    </source>
</reference>
<name>A0AA44XZ19_BURVI</name>
<proteinExistence type="predicted"/>
<dbReference type="AlphaFoldDB" id="A0AA44XZ19"/>
<comment type="caution">
    <text evidence="1">The sequence shown here is derived from an EMBL/GenBank/DDBJ whole genome shotgun (WGS) entry which is preliminary data.</text>
</comment>
<dbReference type="RefSeq" id="WP_059460653.1">
    <property type="nucleotide sequence ID" value="NZ_CADFFO010000003.1"/>
</dbReference>
<evidence type="ECO:0000313" key="1">
    <source>
        <dbReference type="EMBL" id="PRH41266.1"/>
    </source>
</evidence>
<gene>
    <name evidence="1" type="ORF">C6T65_16685</name>
</gene>
<dbReference type="EMBL" id="PVHK01000120">
    <property type="protein sequence ID" value="PRH41266.1"/>
    <property type="molecule type" value="Genomic_DNA"/>
</dbReference>
<dbReference type="Proteomes" id="UP000237632">
    <property type="component" value="Unassembled WGS sequence"/>
</dbReference>
<sequence>MIHRTADPSSRPRVCAALPRRCVRRIPLAVTVSPDYYMKTTDDGTLSVAVKPPRMARVDRRDFAHARSARSTRSDDFAPLIRRVVALGASGTIERHAQRKPATPLPAIDAAGRARVRGLFRIES</sequence>
<organism evidence="1 2">
    <name type="scientific">Burkholderia vietnamiensis</name>
    <dbReference type="NCBI Taxonomy" id="60552"/>
    <lineage>
        <taxon>Bacteria</taxon>
        <taxon>Pseudomonadati</taxon>
        <taxon>Pseudomonadota</taxon>
        <taxon>Betaproteobacteria</taxon>
        <taxon>Burkholderiales</taxon>
        <taxon>Burkholderiaceae</taxon>
        <taxon>Burkholderia</taxon>
        <taxon>Burkholderia cepacia complex</taxon>
    </lineage>
</organism>
<protein>
    <submittedName>
        <fullName evidence="1">Uncharacterized protein</fullName>
    </submittedName>
</protein>
<evidence type="ECO:0000313" key="2">
    <source>
        <dbReference type="Proteomes" id="UP000237632"/>
    </source>
</evidence>
<accession>A0AA44XZ19</accession>